<comment type="caution">
    <text evidence="1">The sequence shown here is derived from an EMBL/GenBank/DDBJ whole genome shotgun (WGS) entry which is preliminary data.</text>
</comment>
<evidence type="ECO:0000313" key="1">
    <source>
        <dbReference type="EMBL" id="KAI5418755.1"/>
    </source>
</evidence>
<proteinExistence type="predicted"/>
<reference evidence="1 2" key="1">
    <citation type="journal article" date="2022" name="Nat. Genet.">
        <title>Improved pea reference genome and pan-genome highlight genomic features and evolutionary characteristics.</title>
        <authorList>
            <person name="Yang T."/>
            <person name="Liu R."/>
            <person name="Luo Y."/>
            <person name="Hu S."/>
            <person name="Wang D."/>
            <person name="Wang C."/>
            <person name="Pandey M.K."/>
            <person name="Ge S."/>
            <person name="Xu Q."/>
            <person name="Li N."/>
            <person name="Li G."/>
            <person name="Huang Y."/>
            <person name="Saxena R.K."/>
            <person name="Ji Y."/>
            <person name="Li M."/>
            <person name="Yan X."/>
            <person name="He Y."/>
            <person name="Liu Y."/>
            <person name="Wang X."/>
            <person name="Xiang C."/>
            <person name="Varshney R.K."/>
            <person name="Ding H."/>
            <person name="Gao S."/>
            <person name="Zong X."/>
        </authorList>
    </citation>
    <scope>NUCLEOTIDE SEQUENCE [LARGE SCALE GENOMIC DNA]</scope>
    <source>
        <strain evidence="1 2">cv. Zhongwan 6</strain>
    </source>
</reference>
<dbReference type="EMBL" id="JAMSHJ010000004">
    <property type="protein sequence ID" value="KAI5418755.1"/>
    <property type="molecule type" value="Genomic_DNA"/>
</dbReference>
<dbReference type="Proteomes" id="UP001058974">
    <property type="component" value="Chromosome 4"/>
</dbReference>
<keyword evidence="2" id="KW-1185">Reference proteome</keyword>
<gene>
    <name evidence="1" type="ORF">KIW84_043108</name>
</gene>
<dbReference type="Gramene" id="Psat04G0310800-T1">
    <property type="protein sequence ID" value="KAI5418755.1"/>
    <property type="gene ID" value="KIW84_043108"/>
</dbReference>
<sequence length="143" mass="15999">MKDNDEAQTQKKKARRSTQSETDIYLITKGSTAIEIVVLDPLSECSFFRRLNSGARWIVRLGVRGLLEENESAPEPKAGTLGEKLEDSSSTEDILQMLTTLERAVLSWVPCTTAALTLRLMELDACIVYTSTKLKLQQTKHEP</sequence>
<dbReference type="AlphaFoldDB" id="A0A9D4XGL5"/>
<evidence type="ECO:0000313" key="2">
    <source>
        <dbReference type="Proteomes" id="UP001058974"/>
    </source>
</evidence>
<name>A0A9D4XGL5_PEA</name>
<organism evidence="1 2">
    <name type="scientific">Pisum sativum</name>
    <name type="common">Garden pea</name>
    <name type="synonym">Lathyrus oleraceus</name>
    <dbReference type="NCBI Taxonomy" id="3888"/>
    <lineage>
        <taxon>Eukaryota</taxon>
        <taxon>Viridiplantae</taxon>
        <taxon>Streptophyta</taxon>
        <taxon>Embryophyta</taxon>
        <taxon>Tracheophyta</taxon>
        <taxon>Spermatophyta</taxon>
        <taxon>Magnoliopsida</taxon>
        <taxon>eudicotyledons</taxon>
        <taxon>Gunneridae</taxon>
        <taxon>Pentapetalae</taxon>
        <taxon>rosids</taxon>
        <taxon>fabids</taxon>
        <taxon>Fabales</taxon>
        <taxon>Fabaceae</taxon>
        <taxon>Papilionoideae</taxon>
        <taxon>50 kb inversion clade</taxon>
        <taxon>NPAAA clade</taxon>
        <taxon>Hologalegina</taxon>
        <taxon>IRL clade</taxon>
        <taxon>Fabeae</taxon>
        <taxon>Lathyrus</taxon>
    </lineage>
</organism>
<accession>A0A9D4XGL5</accession>
<protein>
    <submittedName>
        <fullName evidence="1">Uncharacterized protein</fullName>
    </submittedName>
</protein>